<evidence type="ECO:0000313" key="3">
    <source>
        <dbReference type="EMBL" id="OJT04959.1"/>
    </source>
</evidence>
<feature type="region of interest" description="Disordered" evidence="1">
    <location>
        <begin position="245"/>
        <end position="299"/>
    </location>
</feature>
<dbReference type="AlphaFoldDB" id="A0A1M2VBJ3"/>
<feature type="compositionally biased region" description="Polar residues" evidence="1">
    <location>
        <begin position="35"/>
        <end position="45"/>
    </location>
</feature>
<organism evidence="3 4">
    <name type="scientific">Trametes pubescens</name>
    <name type="common">White-rot fungus</name>
    <dbReference type="NCBI Taxonomy" id="154538"/>
    <lineage>
        <taxon>Eukaryota</taxon>
        <taxon>Fungi</taxon>
        <taxon>Dikarya</taxon>
        <taxon>Basidiomycota</taxon>
        <taxon>Agaricomycotina</taxon>
        <taxon>Agaricomycetes</taxon>
        <taxon>Polyporales</taxon>
        <taxon>Polyporaceae</taxon>
        <taxon>Trametes</taxon>
    </lineage>
</organism>
<comment type="caution">
    <text evidence="3">The sequence shown here is derived from an EMBL/GenBank/DDBJ whole genome shotgun (WGS) entry which is preliminary data.</text>
</comment>
<gene>
    <name evidence="3" type="ORF">TRAPUB_4240</name>
</gene>
<dbReference type="Gene3D" id="3.40.970.10">
    <property type="entry name" value="Ribonuclease H1, N-terminal domain"/>
    <property type="match status" value="1"/>
</dbReference>
<dbReference type="STRING" id="154538.A0A1M2VBJ3"/>
<feature type="domain" description="Ribonuclease H1 N-terminal" evidence="2">
    <location>
        <begin position="476"/>
        <end position="515"/>
    </location>
</feature>
<keyword evidence="4" id="KW-1185">Reference proteome</keyword>
<dbReference type="Proteomes" id="UP000184267">
    <property type="component" value="Unassembled WGS sequence"/>
</dbReference>
<reference evidence="3 4" key="1">
    <citation type="submission" date="2016-10" db="EMBL/GenBank/DDBJ databases">
        <title>Genome sequence of the basidiomycete white-rot fungus Trametes pubescens.</title>
        <authorList>
            <person name="Makela M.R."/>
            <person name="Granchi Z."/>
            <person name="Peng M."/>
            <person name="De Vries R.P."/>
            <person name="Grigoriev I."/>
            <person name="Riley R."/>
            <person name="Hilden K."/>
        </authorList>
    </citation>
    <scope>NUCLEOTIDE SEQUENCE [LARGE SCALE GENOMIC DNA]</scope>
    <source>
        <strain evidence="3 4">FBCC735</strain>
    </source>
</reference>
<name>A0A1M2VBJ3_TRAPU</name>
<dbReference type="InterPro" id="IPR009027">
    <property type="entry name" value="Ribosomal_bL9/RNase_H1_N"/>
</dbReference>
<dbReference type="Pfam" id="PF01693">
    <property type="entry name" value="Cauli_VI"/>
    <property type="match status" value="1"/>
</dbReference>
<dbReference type="OrthoDB" id="2757443at2759"/>
<dbReference type="InterPro" id="IPR037056">
    <property type="entry name" value="RNase_H1_N_sf"/>
</dbReference>
<accession>A0A1M2VBJ3</accession>
<evidence type="ECO:0000256" key="1">
    <source>
        <dbReference type="SAM" id="MobiDB-lite"/>
    </source>
</evidence>
<feature type="region of interest" description="Disordered" evidence="1">
    <location>
        <begin position="1"/>
        <end position="69"/>
    </location>
</feature>
<proteinExistence type="predicted"/>
<sequence>MRLDPRTPSVPTTRPISPTATARSPLIAAMGGLSLSDNRPPQNRGEQPPTPVWHTRPTASSKYFLPAGTPSHLRPEAMMLPIEEEVTRQQPVLRLAPSPQQDLAVSPPPSLVMPLPANPGSPQAVPTLHDSDTEDGRIDRTTTPSPVDWPPPGPGITFRLPPSPGGRDFADKGVMAEMTRDIGVQAGPRVSFRTVATVKEPAAAGGYTISHTPITGSPAVGVGAVLPLSPPVTSSDIALAVSTPSAASPRPTASVKHEPGIASAGGDYVPRIQQADNSHRAGPESCLAGPLSGSGSRAVPVVSPTPVAAPARPAPHARVASACIESPGCAVSPARADSPARAVPAACVASPTSGVCPNHVTAPFPATRPPLARVLSPDSFVEAPRRVNSRNAIGVPSSDDEAQYWSSVVDPFARSDSDEEEDGNPAPRGETPAPSAPSSPVPTANSRGYHYSFFGGEEVIVAPDPPQRLRGKSRYIVVTAGWRVGVFRDWTHASPYVVGCPGARHEGFKKYSEAIERYQLEKALRNVEVILR</sequence>
<feature type="region of interest" description="Disordered" evidence="1">
    <location>
        <begin position="413"/>
        <end position="443"/>
    </location>
</feature>
<dbReference type="InterPro" id="IPR011320">
    <property type="entry name" value="RNase_H1_N"/>
</dbReference>
<evidence type="ECO:0000313" key="4">
    <source>
        <dbReference type="Proteomes" id="UP000184267"/>
    </source>
</evidence>
<protein>
    <recommendedName>
        <fullName evidence="2">Ribonuclease H1 N-terminal domain-containing protein</fullName>
    </recommendedName>
</protein>
<dbReference type="EMBL" id="MNAD01001500">
    <property type="protein sequence ID" value="OJT04959.1"/>
    <property type="molecule type" value="Genomic_DNA"/>
</dbReference>
<dbReference type="SUPFAM" id="SSF55658">
    <property type="entry name" value="L9 N-domain-like"/>
    <property type="match status" value="1"/>
</dbReference>
<evidence type="ECO:0000259" key="2">
    <source>
        <dbReference type="Pfam" id="PF01693"/>
    </source>
</evidence>
<feature type="compositionally biased region" description="Polar residues" evidence="1">
    <location>
        <begin position="9"/>
        <end position="22"/>
    </location>
</feature>
<feature type="region of interest" description="Disordered" evidence="1">
    <location>
        <begin position="114"/>
        <end position="136"/>
    </location>
</feature>
<dbReference type="OMA" id="RINSCAR"/>